<dbReference type="EMBL" id="FOGI01000004">
    <property type="protein sequence ID" value="SER63944.1"/>
    <property type="molecule type" value="Genomic_DNA"/>
</dbReference>
<reference evidence="2" key="1">
    <citation type="submission" date="2016-10" db="EMBL/GenBank/DDBJ databases">
        <authorList>
            <person name="Varghese N."/>
            <person name="Submissions S."/>
        </authorList>
    </citation>
    <scope>NUCLEOTIDE SEQUENCE [LARGE SCALE GENOMIC DNA]</scope>
    <source>
        <strain evidence="2">DSM 44260</strain>
    </source>
</reference>
<evidence type="ECO:0000313" key="1">
    <source>
        <dbReference type="EMBL" id="SER63944.1"/>
    </source>
</evidence>
<keyword evidence="2" id="KW-1185">Reference proteome</keyword>
<dbReference type="AlphaFoldDB" id="A0A1H9QU13"/>
<dbReference type="STRING" id="155974.SAMN04487818_104434"/>
<name>A0A1H9QU13_9PSEU</name>
<gene>
    <name evidence="1" type="ORF">SAMN04487818_104434</name>
</gene>
<accession>A0A1H9QU13</accession>
<dbReference type="RefSeq" id="WP_143073431.1">
    <property type="nucleotide sequence ID" value="NZ_FOGI01000004.1"/>
</dbReference>
<proteinExistence type="predicted"/>
<evidence type="ECO:0000313" key="2">
    <source>
        <dbReference type="Proteomes" id="UP000199051"/>
    </source>
</evidence>
<sequence>MRMNRSTPEVTQLAESGPSRLRRLRAAMRIAHPDAVVTGREALWLNGIPVPPLGVVHLLVPLKRPGRADGSVTVERTTRMPDPLWRRGFPTAPSPRAAVDACRRAATVDHVRELITAAVRVGGVEVGDLHVELGLAPEQGTTLLRRVLGEIDRDLRWRSARAAQDLVDRAGLPPPIWTARLSTSRDVHLAVVDAWWDEVAFAWDCDLHRPWAPRVGLPALARAARLTAAGIVPLHTDPLRVRADPDSVADELRGAYRLAAGRPRPEVIMT</sequence>
<protein>
    <submittedName>
        <fullName evidence="1">Uncharacterized protein</fullName>
    </submittedName>
</protein>
<organism evidence="1 2">
    <name type="scientific">Actinokineospora terrae</name>
    <dbReference type="NCBI Taxonomy" id="155974"/>
    <lineage>
        <taxon>Bacteria</taxon>
        <taxon>Bacillati</taxon>
        <taxon>Actinomycetota</taxon>
        <taxon>Actinomycetes</taxon>
        <taxon>Pseudonocardiales</taxon>
        <taxon>Pseudonocardiaceae</taxon>
        <taxon>Actinokineospora</taxon>
    </lineage>
</organism>
<dbReference type="Proteomes" id="UP000199051">
    <property type="component" value="Unassembled WGS sequence"/>
</dbReference>